<evidence type="ECO:0000313" key="1">
    <source>
        <dbReference type="EMBL" id="GAA4924532.1"/>
    </source>
</evidence>
<sequence>MSKIYRVRPANEKTVEEIKEHYLWFSRPSAFKDTNDANVFAFIKENESINSAFTRLFKDNVDVAEESAIAGICCFTEDMPSPATLGKFPNAKNGLVMEFDRNILEEHFVKNYGLGDCFKKVEYLNDPTLFKSTNEYDILWEKTEDGEIYKTINEISLSEKCMDQLFLKMFTRIGEQFSKQNESRVILAGRNTPDRSKDVAGYKIEFPKEAIKAVYIHENAQQSIVEAIGKLGHNIIIVSSSKKEKDQNK</sequence>
<proteinExistence type="predicted"/>
<evidence type="ECO:0000313" key="2">
    <source>
        <dbReference type="Proteomes" id="UP001501436"/>
    </source>
</evidence>
<accession>A0ABP9G0Z0</accession>
<keyword evidence="2" id="KW-1185">Reference proteome</keyword>
<dbReference type="EMBL" id="BAABJI010000002">
    <property type="protein sequence ID" value="GAA4924532.1"/>
    <property type="molecule type" value="Genomic_DNA"/>
</dbReference>
<organism evidence="1 2">
    <name type="scientific">Mucilaginibacter defluvii</name>
    <dbReference type="NCBI Taxonomy" id="1196019"/>
    <lineage>
        <taxon>Bacteria</taxon>
        <taxon>Pseudomonadati</taxon>
        <taxon>Bacteroidota</taxon>
        <taxon>Sphingobacteriia</taxon>
        <taxon>Sphingobacteriales</taxon>
        <taxon>Sphingobacteriaceae</taxon>
        <taxon>Mucilaginibacter</taxon>
    </lineage>
</organism>
<dbReference type="RefSeq" id="WP_345332310.1">
    <property type="nucleotide sequence ID" value="NZ_BAABJI010000002.1"/>
</dbReference>
<reference evidence="2" key="1">
    <citation type="journal article" date="2019" name="Int. J. Syst. Evol. Microbiol.">
        <title>The Global Catalogue of Microorganisms (GCM) 10K type strain sequencing project: providing services to taxonomists for standard genome sequencing and annotation.</title>
        <authorList>
            <consortium name="The Broad Institute Genomics Platform"/>
            <consortium name="The Broad Institute Genome Sequencing Center for Infectious Disease"/>
            <person name="Wu L."/>
            <person name="Ma J."/>
        </authorList>
    </citation>
    <scope>NUCLEOTIDE SEQUENCE [LARGE SCALE GENOMIC DNA]</scope>
    <source>
        <strain evidence="2">JCM 18283</strain>
    </source>
</reference>
<name>A0ABP9G0Z0_9SPHI</name>
<gene>
    <name evidence="1" type="ORF">GCM10023313_31170</name>
</gene>
<comment type="caution">
    <text evidence="1">The sequence shown here is derived from an EMBL/GenBank/DDBJ whole genome shotgun (WGS) entry which is preliminary data.</text>
</comment>
<protein>
    <submittedName>
        <fullName evidence="1">Uncharacterized protein</fullName>
    </submittedName>
</protein>
<dbReference type="Proteomes" id="UP001501436">
    <property type="component" value="Unassembled WGS sequence"/>
</dbReference>